<dbReference type="InterPro" id="IPR046346">
    <property type="entry name" value="Aminoacid_DH-like_N_sf"/>
</dbReference>
<dbReference type="PANTHER" id="PTHR43237">
    <property type="entry name" value="NADP-DEPENDENT MALIC ENZYME"/>
    <property type="match status" value="1"/>
</dbReference>
<dbReference type="InterPro" id="IPR051674">
    <property type="entry name" value="Malate_Decarboxylase"/>
</dbReference>
<dbReference type="Gene3D" id="3.40.50.10380">
    <property type="entry name" value="Malic enzyme, N-terminal domain"/>
    <property type="match status" value="1"/>
</dbReference>
<dbReference type="GO" id="GO:0016616">
    <property type="term" value="F:oxidoreductase activity, acting on the CH-OH group of donors, NAD or NADP as acceptor"/>
    <property type="evidence" value="ECO:0007669"/>
    <property type="project" value="InterPro"/>
</dbReference>
<evidence type="ECO:0000259" key="2">
    <source>
        <dbReference type="SMART" id="SM01274"/>
    </source>
</evidence>
<dbReference type="SUPFAM" id="SSF53223">
    <property type="entry name" value="Aminoacid dehydrogenase-like, N-terminal domain"/>
    <property type="match status" value="1"/>
</dbReference>
<dbReference type="GO" id="GO:0004470">
    <property type="term" value="F:malic enzyme activity"/>
    <property type="evidence" value="ECO:0007669"/>
    <property type="project" value="InterPro"/>
</dbReference>
<reference evidence="4" key="1">
    <citation type="submission" date="2017-09" db="EMBL/GenBank/DDBJ databases">
        <title>Depth-based differentiation of microbial function through sediment-hosted aquifers and enrichment of novel symbionts in the deep terrestrial subsurface.</title>
        <authorList>
            <person name="Probst A.J."/>
            <person name="Ladd B."/>
            <person name="Jarett J.K."/>
            <person name="Geller-Mcgrath D.E."/>
            <person name="Sieber C.M.K."/>
            <person name="Emerson J.B."/>
            <person name="Anantharaman K."/>
            <person name="Thomas B.C."/>
            <person name="Malmstrom R."/>
            <person name="Stieglmeier M."/>
            <person name="Klingl A."/>
            <person name="Woyke T."/>
            <person name="Ryan C.M."/>
            <person name="Banfield J.F."/>
        </authorList>
    </citation>
    <scope>NUCLEOTIDE SEQUENCE [LARGE SCALE GENOMIC DNA]</scope>
</reference>
<evidence type="ECO:0000313" key="4">
    <source>
        <dbReference type="Proteomes" id="UP000231407"/>
    </source>
</evidence>
<feature type="non-terminal residue" evidence="3">
    <location>
        <position position="104"/>
    </location>
</feature>
<proteinExistence type="predicted"/>
<dbReference type="Pfam" id="PF00390">
    <property type="entry name" value="malic"/>
    <property type="match status" value="1"/>
</dbReference>
<dbReference type="AlphaFoldDB" id="A0A2M7AS65"/>
<keyword evidence="1" id="KW-0560">Oxidoreductase</keyword>
<sequence length="104" mass="10951">MDYSQASLDKHKLFKGKIGITSKFGPIITRDDLSIAYTPGVAAVSKLLATEPELAYDYSIKSNSVAIVSDGSAVLGLGNIGPFGALPVMEGKALLFKEFANIDA</sequence>
<feature type="domain" description="Malic enzyme N-terminal" evidence="2">
    <location>
        <begin position="15"/>
        <end position="104"/>
    </location>
</feature>
<dbReference type="PANTHER" id="PTHR43237:SF4">
    <property type="entry name" value="NADP-DEPENDENT MALIC ENZYME"/>
    <property type="match status" value="1"/>
</dbReference>
<gene>
    <name evidence="3" type="ORF">COS78_02195</name>
</gene>
<dbReference type="SMART" id="SM01274">
    <property type="entry name" value="malic"/>
    <property type="match status" value="1"/>
</dbReference>
<comment type="caution">
    <text evidence="3">The sequence shown here is derived from an EMBL/GenBank/DDBJ whole genome shotgun (WGS) entry which is preliminary data.</text>
</comment>
<dbReference type="InterPro" id="IPR012301">
    <property type="entry name" value="Malic_N_dom"/>
</dbReference>
<evidence type="ECO:0000313" key="3">
    <source>
        <dbReference type="EMBL" id="PIU73465.1"/>
    </source>
</evidence>
<accession>A0A2M7AS65</accession>
<protein>
    <submittedName>
        <fullName evidence="3">NAD-dependent malic enzyme</fullName>
    </submittedName>
</protein>
<dbReference type="InterPro" id="IPR037062">
    <property type="entry name" value="Malic_N_dom_sf"/>
</dbReference>
<organism evidence="3 4">
    <name type="scientific">Candidatus Shapirobacteria bacterium CG06_land_8_20_14_3_00_40_12</name>
    <dbReference type="NCBI Taxonomy" id="1974881"/>
    <lineage>
        <taxon>Bacteria</taxon>
        <taxon>Candidatus Shapironibacteriota</taxon>
    </lineage>
</organism>
<name>A0A2M7AS65_9BACT</name>
<dbReference type="Proteomes" id="UP000231407">
    <property type="component" value="Unassembled WGS sequence"/>
</dbReference>
<dbReference type="EMBL" id="PEWA01000025">
    <property type="protein sequence ID" value="PIU73465.1"/>
    <property type="molecule type" value="Genomic_DNA"/>
</dbReference>
<evidence type="ECO:0000256" key="1">
    <source>
        <dbReference type="ARBA" id="ARBA00023002"/>
    </source>
</evidence>